<dbReference type="EMBL" id="KN847336">
    <property type="protein sequence ID" value="KIW42536.1"/>
    <property type="molecule type" value="Genomic_DNA"/>
</dbReference>
<dbReference type="HOGENOM" id="CLU_030887_0_0_1"/>
<protein>
    <recommendedName>
        <fullName evidence="3">Transcription factor domain-containing protein</fullName>
    </recommendedName>
</protein>
<evidence type="ECO:0000313" key="2">
    <source>
        <dbReference type="Proteomes" id="UP000053342"/>
    </source>
</evidence>
<organism evidence="1 2">
    <name type="scientific">Exophiala oligosperma</name>
    <dbReference type="NCBI Taxonomy" id="215243"/>
    <lineage>
        <taxon>Eukaryota</taxon>
        <taxon>Fungi</taxon>
        <taxon>Dikarya</taxon>
        <taxon>Ascomycota</taxon>
        <taxon>Pezizomycotina</taxon>
        <taxon>Eurotiomycetes</taxon>
        <taxon>Chaetothyriomycetidae</taxon>
        <taxon>Chaetothyriales</taxon>
        <taxon>Herpotrichiellaceae</taxon>
        <taxon>Exophiala</taxon>
    </lineage>
</organism>
<keyword evidence="2" id="KW-1185">Reference proteome</keyword>
<dbReference type="RefSeq" id="XP_016262752.1">
    <property type="nucleotide sequence ID" value="XM_016407148.1"/>
</dbReference>
<evidence type="ECO:0000313" key="1">
    <source>
        <dbReference type="EMBL" id="KIW42536.1"/>
    </source>
</evidence>
<accession>A0A0D2ARP5</accession>
<dbReference type="AlphaFoldDB" id="A0A0D2ARP5"/>
<name>A0A0D2ARP5_9EURO</name>
<dbReference type="STRING" id="215243.A0A0D2ARP5"/>
<evidence type="ECO:0008006" key="3">
    <source>
        <dbReference type="Google" id="ProtNLM"/>
    </source>
</evidence>
<dbReference type="VEuPathDB" id="FungiDB:PV06_06077"/>
<reference evidence="1 2" key="1">
    <citation type="submission" date="2015-01" db="EMBL/GenBank/DDBJ databases">
        <title>The Genome Sequence of Exophiala oligosperma CBS72588.</title>
        <authorList>
            <consortium name="The Broad Institute Genomics Platform"/>
            <person name="Cuomo C."/>
            <person name="de Hoog S."/>
            <person name="Gorbushina A."/>
            <person name="Stielow B."/>
            <person name="Teixiera M."/>
            <person name="Abouelleil A."/>
            <person name="Chapman S.B."/>
            <person name="Priest M."/>
            <person name="Young S.K."/>
            <person name="Wortman J."/>
            <person name="Nusbaum C."/>
            <person name="Birren B."/>
        </authorList>
    </citation>
    <scope>NUCLEOTIDE SEQUENCE [LARGE SCALE GENOMIC DNA]</scope>
    <source>
        <strain evidence="1 2">CBS 72588</strain>
    </source>
</reference>
<dbReference type="OrthoDB" id="648861at2759"/>
<dbReference type="Proteomes" id="UP000053342">
    <property type="component" value="Unassembled WGS sequence"/>
</dbReference>
<dbReference type="GeneID" id="27358151"/>
<proteinExistence type="predicted"/>
<sequence>MALLNSDFDLGEWGDILEDSDWLGSSSILPSAEDLSSHTTRQDSLERGSNMFPYFTSSVNPPFITPFDSANWDLARQYIAGLAPSNTFIAAAIQCVQVLYRSLDQGNDISDAMQSYFSAKSIYLTMLSSDDQGLEPVLIVTFLLCIFEIVAQQEMIPHTLKQKDPLISKIDTWAKLQPWPPIARRITVWLRWLHTKSMHLGGRGILSPQIFALLPVDRHPVPPLFFLHEDPPEPGLELLEPTMSALFHFYDELQDISVQASALNRHHRSRGTVADETGVHWISINIANHLNSLWQTRPWLLRHPTTGLFSSHPQHNQLCDMLVVLCRVCYFAETIYLDRAQSKDRTASPDAQRARQEIRLSVDEFSSRATTQKHLDAAFLWPLFLYAVESRTGADVDWALSKLRLIQGPLWQSETVTTFIQDLTSEQLSRGERVDSRLFCLQRYGGPPPYI</sequence>
<gene>
    <name evidence="1" type="ORF">PV06_06077</name>
</gene>